<dbReference type="InterPro" id="IPR028087">
    <property type="entry name" value="Tad_N"/>
</dbReference>
<keyword evidence="4" id="KW-1185">Reference proteome</keyword>
<dbReference type="Pfam" id="PF13400">
    <property type="entry name" value="Tad"/>
    <property type="match status" value="1"/>
</dbReference>
<dbReference type="AlphaFoldDB" id="A0A1I7MVY7"/>
<dbReference type="STRING" id="429728.SAMN05216456_0039"/>
<evidence type="ECO:0000313" key="3">
    <source>
        <dbReference type="EMBL" id="SFV26555.1"/>
    </source>
</evidence>
<evidence type="ECO:0000256" key="1">
    <source>
        <dbReference type="SAM" id="Phobius"/>
    </source>
</evidence>
<dbReference type="PROSITE" id="PS50234">
    <property type="entry name" value="VWFA"/>
    <property type="match status" value="1"/>
</dbReference>
<evidence type="ECO:0000313" key="4">
    <source>
        <dbReference type="Proteomes" id="UP000199074"/>
    </source>
</evidence>
<accession>A0A1I7MVY7</accession>
<dbReference type="SUPFAM" id="SSF53300">
    <property type="entry name" value="vWA-like"/>
    <property type="match status" value="1"/>
</dbReference>
<feature type="transmembrane region" description="Helical" evidence="1">
    <location>
        <begin position="15"/>
        <end position="37"/>
    </location>
</feature>
<name>A0A1I7MVY7_9HYPH</name>
<evidence type="ECO:0000259" key="2">
    <source>
        <dbReference type="PROSITE" id="PS50234"/>
    </source>
</evidence>
<protein>
    <submittedName>
        <fullName evidence="3">Flp pilus assembly protein TadG</fullName>
    </submittedName>
</protein>
<reference evidence="3 4" key="1">
    <citation type="submission" date="2016-10" db="EMBL/GenBank/DDBJ databases">
        <authorList>
            <person name="de Groot N.N."/>
        </authorList>
    </citation>
    <scope>NUCLEOTIDE SEQUENCE [LARGE SCALE GENOMIC DNA]</scope>
    <source>
        <strain evidence="3 4">IPL20</strain>
    </source>
</reference>
<keyword evidence="1" id="KW-0472">Membrane</keyword>
<keyword evidence="1" id="KW-0812">Transmembrane</keyword>
<dbReference type="InterPro" id="IPR002035">
    <property type="entry name" value="VWF_A"/>
</dbReference>
<keyword evidence="1" id="KW-1133">Transmembrane helix</keyword>
<gene>
    <name evidence="3" type="ORF">SAMN05216456_0039</name>
</gene>
<dbReference type="EMBL" id="FPCK01000001">
    <property type="protein sequence ID" value="SFV26555.1"/>
    <property type="molecule type" value="Genomic_DNA"/>
</dbReference>
<sequence length="451" mass="50172">MHTFKRLLQDQQGNVAIIVAFLILPMLVLAGGATDIARYEMFRAQLQDGVDRAVLASASLTQREDVRETAEQYLKTVDFIGGVDLDFDTAISLNQRKVTITGRYNMPTSFLPLIGIETLPIVATATALEQQSNIELSLMLDISGSMNDNGKFPALKTAATDFIRTMVTPETRDFTTVNMVPYAGQVSLGRAYFNDWGGIRLHQNSSCVELIQTDFYLANFRLADRQQAPHFTRWNSSTDKPVLPANMNPGWCPSEETSITLMSNNANALTSKIAGMRMHDGTGTAIAMVWGLRFLDPAMRPRVRDAIAKGYINSEFYDRPADFLTDGTLKVMVLMTDGAITEQYTAKNPNADVRTHNNWKYFYDPIWKRNLGSGETKQMMNTVCAEAKRRGVVIFTIGFQLSDSNTSQLAMKNDLRNCATSSAHYYDVRGLDIASAFRAIASNINSLKLTQ</sequence>
<organism evidence="3 4">
    <name type="scientific">Devosia crocina</name>
    <dbReference type="NCBI Taxonomy" id="429728"/>
    <lineage>
        <taxon>Bacteria</taxon>
        <taxon>Pseudomonadati</taxon>
        <taxon>Pseudomonadota</taxon>
        <taxon>Alphaproteobacteria</taxon>
        <taxon>Hyphomicrobiales</taxon>
        <taxon>Devosiaceae</taxon>
        <taxon>Devosia</taxon>
    </lineage>
</organism>
<dbReference type="Gene3D" id="3.40.50.410">
    <property type="entry name" value="von Willebrand factor, type A domain"/>
    <property type="match status" value="1"/>
</dbReference>
<feature type="domain" description="VWFA" evidence="2">
    <location>
        <begin position="135"/>
        <end position="444"/>
    </location>
</feature>
<proteinExistence type="predicted"/>
<dbReference type="Proteomes" id="UP000199074">
    <property type="component" value="Unassembled WGS sequence"/>
</dbReference>
<dbReference type="OrthoDB" id="7522752at2"/>
<dbReference type="RefSeq" id="WP_139232437.1">
    <property type="nucleotide sequence ID" value="NZ_FPCK01000001.1"/>
</dbReference>
<dbReference type="InterPro" id="IPR036465">
    <property type="entry name" value="vWFA_dom_sf"/>
</dbReference>